<dbReference type="Pfam" id="PF00903">
    <property type="entry name" value="Glyoxalase"/>
    <property type="match status" value="1"/>
</dbReference>
<dbReference type="EMBL" id="CP157390">
    <property type="protein sequence ID" value="XBM46777.1"/>
    <property type="molecule type" value="Genomic_DNA"/>
</dbReference>
<protein>
    <submittedName>
        <fullName evidence="2">VOC family protein</fullName>
    </submittedName>
</protein>
<sequence>MSAHEVQNPVAPVRPGAMMLELVMLPVTDIEEAKAFYRDRVGFTVDVDVTPVEGVRIVQLTPPGSYCSVTMASGLADGGAAPGSVRGLHLVVADIDAARAALVARGVEVDPVVDRGGGVLYAGFSDPDGNTWTLQHMPWRG</sequence>
<evidence type="ECO:0000313" key="2">
    <source>
        <dbReference type="EMBL" id="XBM46777.1"/>
    </source>
</evidence>
<evidence type="ECO:0000259" key="1">
    <source>
        <dbReference type="PROSITE" id="PS51819"/>
    </source>
</evidence>
<dbReference type="InterPro" id="IPR037523">
    <property type="entry name" value="VOC_core"/>
</dbReference>
<dbReference type="SUPFAM" id="SSF54593">
    <property type="entry name" value="Glyoxalase/Bleomycin resistance protein/Dihydroxybiphenyl dioxygenase"/>
    <property type="match status" value="1"/>
</dbReference>
<dbReference type="Gene3D" id="3.10.180.10">
    <property type="entry name" value="2,3-Dihydroxybiphenyl 1,2-Dioxygenase, domain 1"/>
    <property type="match status" value="1"/>
</dbReference>
<gene>
    <name evidence="2" type="ORF">AAME72_11845</name>
</gene>
<feature type="domain" description="VOC" evidence="1">
    <location>
        <begin position="19"/>
        <end position="137"/>
    </location>
</feature>
<reference evidence="2" key="1">
    <citation type="submission" date="2024-05" db="EMBL/GenBank/DDBJ databases">
        <title>The Natural Products Discovery Center: Release of the First 8490 Sequenced Strains for Exploring Actinobacteria Biosynthetic Diversity.</title>
        <authorList>
            <person name="Kalkreuter E."/>
            <person name="Kautsar S.A."/>
            <person name="Yang D."/>
            <person name="Bader C.D."/>
            <person name="Teijaro C.N."/>
            <person name="Fluegel L."/>
            <person name="Davis C.M."/>
            <person name="Simpson J.R."/>
            <person name="Lauterbach L."/>
            <person name="Steele A.D."/>
            <person name="Gui C."/>
            <person name="Meng S."/>
            <person name="Li G."/>
            <person name="Viehrig K."/>
            <person name="Ye F."/>
            <person name="Su P."/>
            <person name="Kiefer A.F."/>
            <person name="Nichols A."/>
            <person name="Cepeda A.J."/>
            <person name="Yan W."/>
            <person name="Fan B."/>
            <person name="Jiang Y."/>
            <person name="Adhikari A."/>
            <person name="Zheng C.-J."/>
            <person name="Schuster L."/>
            <person name="Cowan T.M."/>
            <person name="Smanski M.J."/>
            <person name="Chevrette M.G."/>
            <person name="de Carvalho L.P.S."/>
            <person name="Shen B."/>
        </authorList>
    </citation>
    <scope>NUCLEOTIDE SEQUENCE</scope>
    <source>
        <strain evidence="2">NPDC080035</strain>
    </source>
</reference>
<dbReference type="PROSITE" id="PS51819">
    <property type="entry name" value="VOC"/>
    <property type="match status" value="1"/>
</dbReference>
<accession>A0AAU7G6E5</accession>
<organism evidence="2">
    <name type="scientific">Leifsonia sp. NPDC080035</name>
    <dbReference type="NCBI Taxonomy" id="3143936"/>
    <lineage>
        <taxon>Bacteria</taxon>
        <taxon>Bacillati</taxon>
        <taxon>Actinomycetota</taxon>
        <taxon>Actinomycetes</taxon>
        <taxon>Micrococcales</taxon>
        <taxon>Microbacteriaceae</taxon>
        <taxon>Leifsonia</taxon>
    </lineage>
</organism>
<proteinExistence type="predicted"/>
<dbReference type="RefSeq" id="WP_348786758.1">
    <property type="nucleotide sequence ID" value="NZ_CP157390.1"/>
</dbReference>
<dbReference type="PANTHER" id="PTHR36437:SF2">
    <property type="entry name" value="GLYOXALASE_BLEOMYCIN RESISTANCE PROTEIN_DIOXYGENASE"/>
    <property type="match status" value="1"/>
</dbReference>
<dbReference type="InterPro" id="IPR029068">
    <property type="entry name" value="Glyas_Bleomycin-R_OHBP_Dase"/>
</dbReference>
<name>A0AAU7G6E5_9MICO</name>
<dbReference type="PANTHER" id="PTHR36437">
    <property type="entry name" value="GLYOXALASE/BLEOMYCIN RESISTANCE PROTEIN/DIOXYGENASE"/>
    <property type="match status" value="1"/>
</dbReference>
<dbReference type="InterPro" id="IPR004360">
    <property type="entry name" value="Glyas_Fos-R_dOase_dom"/>
</dbReference>
<dbReference type="AlphaFoldDB" id="A0AAU7G6E5"/>